<proteinExistence type="predicted"/>
<dbReference type="PANTHER" id="PTHR34384">
    <property type="entry name" value="L-2,3-DIAMINOPROPANOATE--CITRATE LIGASE"/>
    <property type="match status" value="1"/>
</dbReference>
<feature type="domain" description="Aerobactin siderophore biosynthesis IucA/IucC N-terminal" evidence="1">
    <location>
        <begin position="192"/>
        <end position="406"/>
    </location>
</feature>
<evidence type="ECO:0000313" key="4">
    <source>
        <dbReference type="Proteomes" id="UP000022910"/>
    </source>
</evidence>
<dbReference type="OrthoDB" id="2117718at2759"/>
<dbReference type="Gene3D" id="1.10.510.40">
    <property type="match status" value="1"/>
</dbReference>
<dbReference type="InterPro" id="IPR022770">
    <property type="entry name" value="IucA/IucC-like_C"/>
</dbReference>
<accession>A0A015NIA4</accession>
<dbReference type="OMA" id="PLIAYIQ"/>
<protein>
    <recommendedName>
        <fullName evidence="5">IucC family-domain-containing protein</fullName>
    </recommendedName>
</protein>
<dbReference type="PANTHER" id="PTHR34384:SF5">
    <property type="entry name" value="L-2,3-DIAMINOPROPANOATE--CITRATE LIGASE"/>
    <property type="match status" value="1"/>
</dbReference>
<dbReference type="InterPro" id="IPR007310">
    <property type="entry name" value="Aerobactin_biosyn_IucA/IucC_N"/>
</dbReference>
<evidence type="ECO:0000259" key="2">
    <source>
        <dbReference type="Pfam" id="PF06276"/>
    </source>
</evidence>
<reference evidence="3 4" key="1">
    <citation type="submission" date="2014-02" db="EMBL/GenBank/DDBJ databases">
        <title>Single nucleus genome sequencing reveals high similarity among nuclei of an endomycorrhizal fungus.</title>
        <authorList>
            <person name="Lin K."/>
            <person name="Geurts R."/>
            <person name="Zhang Z."/>
            <person name="Limpens E."/>
            <person name="Saunders D.G."/>
            <person name="Mu D."/>
            <person name="Pang E."/>
            <person name="Cao H."/>
            <person name="Cha H."/>
            <person name="Lin T."/>
            <person name="Zhou Q."/>
            <person name="Shang Y."/>
            <person name="Li Y."/>
            <person name="Ivanov S."/>
            <person name="Sharma T."/>
            <person name="Velzen R.V."/>
            <person name="Ruijter N.D."/>
            <person name="Aanen D.K."/>
            <person name="Win J."/>
            <person name="Kamoun S."/>
            <person name="Bisseling T."/>
            <person name="Huang S."/>
        </authorList>
    </citation>
    <scope>NUCLEOTIDE SEQUENCE [LARGE SCALE GENOMIC DNA]</scope>
    <source>
        <strain evidence="4">DAOM197198w</strain>
    </source>
</reference>
<gene>
    <name evidence="3" type="ORF">RirG_008590</name>
</gene>
<dbReference type="AlphaFoldDB" id="A0A015NIA4"/>
<comment type="caution">
    <text evidence="3">The sequence shown here is derived from an EMBL/GenBank/DDBJ whole genome shotgun (WGS) entry which is preliminary data.</text>
</comment>
<dbReference type="Pfam" id="PF04183">
    <property type="entry name" value="IucA_IucC"/>
    <property type="match status" value="1"/>
</dbReference>
<evidence type="ECO:0000313" key="3">
    <source>
        <dbReference type="EMBL" id="EXX79128.1"/>
    </source>
</evidence>
<feature type="domain" description="Aerobactin siderophore biosynthesis IucA/IucC-like C-terminal" evidence="2">
    <location>
        <begin position="430"/>
        <end position="575"/>
    </location>
</feature>
<name>A0A015NIA4_RHIIW</name>
<dbReference type="InterPro" id="IPR037455">
    <property type="entry name" value="LucA/IucC-like"/>
</dbReference>
<dbReference type="Proteomes" id="UP000022910">
    <property type="component" value="Unassembled WGS sequence"/>
</dbReference>
<dbReference type="HOGENOM" id="CLU_010625_1_0_1"/>
<dbReference type="EMBL" id="JEMT01005442">
    <property type="protein sequence ID" value="EXX79128.1"/>
    <property type="molecule type" value="Genomic_DNA"/>
</dbReference>
<dbReference type="SMR" id="A0A015NIA4"/>
<sequence>MDGISFNKRANFATASRLLASIINEEIVNTVFLSNNNNIPKNDFKQIKTSGGMIFVLPNFKRTNFNYENYIITVQTLNKPMTSSTQHFDKVEFIDPWDMIFPVGKIKIKENLSFQNNDVKSSMNFIFSSYDSNDSIEEISAVELMRIFGVWMNLENDISNQLIAEINSSVQYQEITYKNYKHQLSLNFSSSVEWEQSLLEGHAFHPMHKARHAISPIQEILPGSYDFMNPLIRFIEVPLDKMVIRGSYEKTIEKITKLLPSPPPSSKNTILIPVHELQIPNIESKFPFANILPEKYSIKAKSQASLRTVVIPELNDIAIKLPLGIKVTSALRTVTPWSTHSGPALGSIIDKLEIDRNLLKVCKEFAGVYSIEKDFDIAKHSTCIIREDFNELNSDGERVIICAALVERDEFGKSVVEKVWNLDTEQKRIDFFDRFVSILFKAFLPPVFVNGFSFEAHLQNVLARFDSKSGELVGFVVRDFGGIKHHQDTLFESIGERVDVLEESFTEAKDFPEVYKILYHTLILCNVHRFARALNLHYNGIGWDIVRKHFKQIVPRDHLLYKTFLEQDKFNYKCLMEMKCDGLYRDYLYIPKPNLMMYKGERIELN</sequence>
<evidence type="ECO:0008006" key="5">
    <source>
        <dbReference type="Google" id="ProtNLM"/>
    </source>
</evidence>
<dbReference type="Pfam" id="PF06276">
    <property type="entry name" value="FhuF"/>
    <property type="match status" value="1"/>
</dbReference>
<dbReference type="GO" id="GO:0019290">
    <property type="term" value="P:siderophore biosynthetic process"/>
    <property type="evidence" value="ECO:0007669"/>
    <property type="project" value="InterPro"/>
</dbReference>
<evidence type="ECO:0000259" key="1">
    <source>
        <dbReference type="Pfam" id="PF04183"/>
    </source>
</evidence>
<keyword evidence="4" id="KW-1185">Reference proteome</keyword>
<dbReference type="GO" id="GO:0016881">
    <property type="term" value="F:acid-amino acid ligase activity"/>
    <property type="evidence" value="ECO:0007669"/>
    <property type="project" value="UniProtKB-ARBA"/>
</dbReference>
<organism evidence="3 4">
    <name type="scientific">Rhizophagus irregularis (strain DAOM 197198w)</name>
    <name type="common">Glomus intraradices</name>
    <dbReference type="NCBI Taxonomy" id="1432141"/>
    <lineage>
        <taxon>Eukaryota</taxon>
        <taxon>Fungi</taxon>
        <taxon>Fungi incertae sedis</taxon>
        <taxon>Mucoromycota</taxon>
        <taxon>Glomeromycotina</taxon>
        <taxon>Glomeromycetes</taxon>
        <taxon>Glomerales</taxon>
        <taxon>Glomeraceae</taxon>
        <taxon>Rhizophagus</taxon>
    </lineage>
</organism>